<proteinExistence type="predicted"/>
<organism evidence="2 3">
    <name type="scientific">Rhizobium rhizoryzae</name>
    <dbReference type="NCBI Taxonomy" id="451876"/>
    <lineage>
        <taxon>Bacteria</taxon>
        <taxon>Pseudomonadati</taxon>
        <taxon>Pseudomonadota</taxon>
        <taxon>Alphaproteobacteria</taxon>
        <taxon>Hyphomicrobiales</taxon>
        <taxon>Rhizobiaceae</taxon>
        <taxon>Rhizobium/Agrobacterium group</taxon>
        <taxon>Rhizobium</taxon>
    </lineage>
</organism>
<dbReference type="Gene3D" id="1.10.260.40">
    <property type="entry name" value="lambda repressor-like DNA-binding domains"/>
    <property type="match status" value="1"/>
</dbReference>
<protein>
    <submittedName>
        <fullName evidence="2">Transcriptional regulator with XRE-family HTH domain</fullName>
    </submittedName>
</protein>
<dbReference type="AlphaFoldDB" id="A0A7W6LMG4"/>
<dbReference type="Proteomes" id="UP000519897">
    <property type="component" value="Unassembled WGS sequence"/>
</dbReference>
<evidence type="ECO:0000313" key="3">
    <source>
        <dbReference type="Proteomes" id="UP000519897"/>
    </source>
</evidence>
<dbReference type="Pfam" id="PF01381">
    <property type="entry name" value="HTH_3"/>
    <property type="match status" value="1"/>
</dbReference>
<dbReference type="PROSITE" id="PS50943">
    <property type="entry name" value="HTH_CROC1"/>
    <property type="match status" value="1"/>
</dbReference>
<sequence length="131" mass="14715">MHSQLENVSTKDEAAALRREAGSWLKERREAVGLSQRELAVKVGIEYYTFISQIEAGRGRVPAERYEAYANALGINPREFTLIMLSYNEPAIYRLLQMSAKPEAAPAPEKSGSVIVDLEKRLSMLESMLIK</sequence>
<name>A0A7W6LMG4_9HYPH</name>
<feature type="domain" description="HTH cro/C1-type" evidence="1">
    <location>
        <begin position="25"/>
        <end position="80"/>
    </location>
</feature>
<dbReference type="InterPro" id="IPR001387">
    <property type="entry name" value="Cro/C1-type_HTH"/>
</dbReference>
<dbReference type="SMART" id="SM00530">
    <property type="entry name" value="HTH_XRE"/>
    <property type="match status" value="1"/>
</dbReference>
<dbReference type="EMBL" id="JACIEC010000019">
    <property type="protein sequence ID" value="MBB4146123.1"/>
    <property type="molecule type" value="Genomic_DNA"/>
</dbReference>
<evidence type="ECO:0000313" key="2">
    <source>
        <dbReference type="EMBL" id="MBB4146123.1"/>
    </source>
</evidence>
<evidence type="ECO:0000259" key="1">
    <source>
        <dbReference type="PROSITE" id="PS50943"/>
    </source>
</evidence>
<dbReference type="InterPro" id="IPR010982">
    <property type="entry name" value="Lambda_DNA-bd_dom_sf"/>
</dbReference>
<comment type="caution">
    <text evidence="2">The sequence shown here is derived from an EMBL/GenBank/DDBJ whole genome shotgun (WGS) entry which is preliminary data.</text>
</comment>
<dbReference type="RefSeq" id="WP_082547079.1">
    <property type="nucleotide sequence ID" value="NZ_CP049248.1"/>
</dbReference>
<keyword evidence="3" id="KW-1185">Reference proteome</keyword>
<accession>A0A7W6LMG4</accession>
<dbReference type="SUPFAM" id="SSF47413">
    <property type="entry name" value="lambda repressor-like DNA-binding domains"/>
    <property type="match status" value="1"/>
</dbReference>
<dbReference type="GO" id="GO:0003677">
    <property type="term" value="F:DNA binding"/>
    <property type="evidence" value="ECO:0007669"/>
    <property type="project" value="InterPro"/>
</dbReference>
<reference evidence="2 3" key="1">
    <citation type="submission" date="2020-08" db="EMBL/GenBank/DDBJ databases">
        <title>Genomic Encyclopedia of Type Strains, Phase IV (KMG-IV): sequencing the most valuable type-strain genomes for metagenomic binning, comparative biology and taxonomic classification.</title>
        <authorList>
            <person name="Goeker M."/>
        </authorList>
    </citation>
    <scope>NUCLEOTIDE SEQUENCE [LARGE SCALE GENOMIC DNA]</scope>
    <source>
        <strain evidence="2 3">DSM 29514</strain>
    </source>
</reference>
<gene>
    <name evidence="2" type="ORF">GGQ72_004693</name>
</gene>
<dbReference type="CDD" id="cd00093">
    <property type="entry name" value="HTH_XRE"/>
    <property type="match status" value="1"/>
</dbReference>